<dbReference type="InterPro" id="IPR012340">
    <property type="entry name" value="NA-bd_OB-fold"/>
</dbReference>
<dbReference type="PANTHER" id="PTHR23389">
    <property type="entry name" value="CHROMOSOME TRANSMISSION FIDELITY FACTOR 18"/>
    <property type="match status" value="1"/>
</dbReference>
<evidence type="ECO:0000256" key="9">
    <source>
        <dbReference type="ARBA" id="ARBA00022842"/>
    </source>
</evidence>
<dbReference type="InterPro" id="IPR018239">
    <property type="entry name" value="DNA_ligase_AS"/>
</dbReference>
<dbReference type="SUPFAM" id="SSF50249">
    <property type="entry name" value="Nucleic acid-binding proteins"/>
    <property type="match status" value="1"/>
</dbReference>
<dbReference type="InterPro" id="IPR001679">
    <property type="entry name" value="DNA_ligase"/>
</dbReference>
<dbReference type="InterPro" id="IPR004149">
    <property type="entry name" value="Znf_DNAligase_C4"/>
</dbReference>
<dbReference type="GO" id="GO:0003911">
    <property type="term" value="F:DNA ligase (NAD+) activity"/>
    <property type="evidence" value="ECO:0007669"/>
    <property type="project" value="UniProtKB-EC"/>
</dbReference>
<comment type="cofactor">
    <cofactor evidence="1">
        <name>Mg(2+)</name>
        <dbReference type="ChEBI" id="CHEBI:18420"/>
    </cofactor>
</comment>
<evidence type="ECO:0000313" key="14">
    <source>
        <dbReference type="EMBL" id="VAX36319.1"/>
    </source>
</evidence>
<dbReference type="Gene3D" id="2.40.50.140">
    <property type="entry name" value="Nucleic acid-binding proteins"/>
    <property type="match status" value="1"/>
</dbReference>
<evidence type="ECO:0000256" key="5">
    <source>
        <dbReference type="ARBA" id="ARBA00022705"/>
    </source>
</evidence>
<evidence type="ECO:0000256" key="2">
    <source>
        <dbReference type="ARBA" id="ARBA00004067"/>
    </source>
</evidence>
<evidence type="ECO:0000256" key="4">
    <source>
        <dbReference type="ARBA" id="ARBA00022598"/>
    </source>
</evidence>
<dbReference type="EMBL" id="UOGJ01000091">
    <property type="protein sequence ID" value="VAX36319.1"/>
    <property type="molecule type" value="Genomic_DNA"/>
</dbReference>
<reference evidence="14" key="1">
    <citation type="submission" date="2018-06" db="EMBL/GenBank/DDBJ databases">
        <authorList>
            <person name="Zhirakovskaya E."/>
        </authorList>
    </citation>
    <scope>NUCLEOTIDE SEQUENCE</scope>
</reference>
<gene>
    <name evidence="14" type="ORF">MNBD_UNCLBAC01-9</name>
</gene>
<dbReference type="PIRSF" id="PIRSF001604">
    <property type="entry name" value="LigA"/>
    <property type="match status" value="1"/>
</dbReference>
<protein>
    <recommendedName>
        <fullName evidence="3">DNA ligase (NAD(+))</fullName>
        <ecNumber evidence="3">6.5.1.2</ecNumber>
    </recommendedName>
</protein>
<sequence length="667" mass="74843">MNKSKAKKRVQFLSKELEDHNRQYYILDQPTISDKEYDVLLKELIDLEEQFPDLKLSHSPTQRVGVKLSAGAGTITHKIKMYSLDNTYSIEELKSWAQRAYKSLPNQEIEYTVELKMDGVSAALSYVDGRFVLGATRGDGTTGEDVTHSLQTISTIPLQLINDFPKELDVRGEIYMNTEDFRRLNQERKRNEEVMFANPRNATSGSVKLLDSRITAKRKLSCFVHSFGLLEGEETFTTQWTFLEKMKEWGFCVNPHSRLCKIEEEVIAFCEEFQARRDQLPYEVDGVVIKINSLAQQQQLGYTSKSPRWAVAYKFPAYQATTTVSKIVVQVGRTGVLTPVADLEPVECAGVTISRATLHNFEEVQRLKIKVGDKVLVERAGDVIPKIIKVVVPSSRQGCKIFQPPKICPECGGVIAKGKEEDVAYRCVNPSCPKQLERSLVHFAARGAMDIEGLGKVVIAQLLEKGFVQDVADIYFLTTEQLTALELFKEKKVNNLLTAIEKSKQKSLSKFLFGLGIANIGTKAASTLVQHFGSIDCLMKVAMHELEEIHEIGGVMAESIVTFFEQDKTKELIKKFKKAGVNLVEERKKKGGGRFDGKSFVFTGELKKMTRYQANDYVKVLGGNPVTSVSKKTDFVVAGGSPGSKYRKALKLGIPILTEEQFQEMLK</sequence>
<keyword evidence="4 14" id="KW-0436">Ligase</keyword>
<dbReference type="Gene3D" id="1.10.287.610">
    <property type="entry name" value="Helix hairpin bin"/>
    <property type="match status" value="1"/>
</dbReference>
<dbReference type="InterPro" id="IPR001357">
    <property type="entry name" value="BRCT_dom"/>
</dbReference>
<dbReference type="Gene3D" id="3.40.50.10190">
    <property type="entry name" value="BRCT domain"/>
    <property type="match status" value="1"/>
</dbReference>
<dbReference type="HAMAP" id="MF_01588">
    <property type="entry name" value="DNA_ligase_A"/>
    <property type="match status" value="1"/>
</dbReference>
<evidence type="ECO:0000256" key="11">
    <source>
        <dbReference type="ARBA" id="ARBA00023204"/>
    </source>
</evidence>
<dbReference type="InterPro" id="IPR013839">
    <property type="entry name" value="DNAligase_adenylation"/>
</dbReference>
<keyword evidence="11" id="KW-0234">DNA repair</keyword>
<dbReference type="InterPro" id="IPR004150">
    <property type="entry name" value="NAD_DNA_ligase_OB"/>
</dbReference>
<dbReference type="Pfam" id="PF01653">
    <property type="entry name" value="DNA_ligase_aden"/>
    <property type="match status" value="1"/>
</dbReference>
<dbReference type="FunFam" id="1.10.150.20:FF:000007">
    <property type="entry name" value="DNA ligase"/>
    <property type="match status" value="1"/>
</dbReference>
<evidence type="ECO:0000256" key="3">
    <source>
        <dbReference type="ARBA" id="ARBA00012722"/>
    </source>
</evidence>
<evidence type="ECO:0000256" key="8">
    <source>
        <dbReference type="ARBA" id="ARBA00022833"/>
    </source>
</evidence>
<proteinExistence type="inferred from homology"/>
<dbReference type="PROSITE" id="PS01056">
    <property type="entry name" value="DNA_LIGASE_N2"/>
    <property type="match status" value="1"/>
</dbReference>
<dbReference type="Pfam" id="PF03120">
    <property type="entry name" value="OB_DNA_ligase"/>
    <property type="match status" value="1"/>
</dbReference>
<dbReference type="Gene3D" id="1.10.150.20">
    <property type="entry name" value="5' to 3' exonuclease, C-terminal subdomain"/>
    <property type="match status" value="2"/>
</dbReference>
<organism evidence="14">
    <name type="scientific">hydrothermal vent metagenome</name>
    <dbReference type="NCBI Taxonomy" id="652676"/>
    <lineage>
        <taxon>unclassified sequences</taxon>
        <taxon>metagenomes</taxon>
        <taxon>ecological metagenomes</taxon>
    </lineage>
</organism>
<dbReference type="GO" id="GO:0005829">
    <property type="term" value="C:cytosol"/>
    <property type="evidence" value="ECO:0007669"/>
    <property type="project" value="TreeGrafter"/>
</dbReference>
<dbReference type="InterPro" id="IPR013840">
    <property type="entry name" value="DNAligase_N"/>
</dbReference>
<dbReference type="SMART" id="SM00532">
    <property type="entry name" value="LIGANc"/>
    <property type="match status" value="1"/>
</dbReference>
<dbReference type="SUPFAM" id="SSF52113">
    <property type="entry name" value="BRCT domain"/>
    <property type="match status" value="1"/>
</dbReference>
<feature type="domain" description="BRCT" evidence="13">
    <location>
        <begin position="595"/>
        <end position="667"/>
    </location>
</feature>
<keyword evidence="7" id="KW-0227">DNA damage</keyword>
<dbReference type="FunFam" id="2.40.50.140:FF:000012">
    <property type="entry name" value="DNA ligase"/>
    <property type="match status" value="1"/>
</dbReference>
<dbReference type="NCBIfam" id="NF005932">
    <property type="entry name" value="PRK07956.1"/>
    <property type="match status" value="1"/>
</dbReference>
<dbReference type="Pfam" id="PF00533">
    <property type="entry name" value="BRCT"/>
    <property type="match status" value="1"/>
</dbReference>
<dbReference type="Pfam" id="PF12826">
    <property type="entry name" value="HHH_2"/>
    <property type="match status" value="1"/>
</dbReference>
<dbReference type="PANTHER" id="PTHR23389:SF9">
    <property type="entry name" value="DNA LIGASE"/>
    <property type="match status" value="1"/>
</dbReference>
<keyword evidence="10" id="KW-0520">NAD</keyword>
<dbReference type="NCBIfam" id="TIGR00575">
    <property type="entry name" value="dnlj"/>
    <property type="match status" value="1"/>
</dbReference>
<keyword evidence="6" id="KW-0479">Metal-binding</keyword>
<dbReference type="InterPro" id="IPR041663">
    <property type="entry name" value="DisA/LigA_HHH"/>
</dbReference>
<dbReference type="SMART" id="SM00292">
    <property type="entry name" value="BRCT"/>
    <property type="match status" value="1"/>
</dbReference>
<keyword evidence="8" id="KW-0862">Zinc</keyword>
<dbReference type="CDD" id="cd00114">
    <property type="entry name" value="LIGANc"/>
    <property type="match status" value="1"/>
</dbReference>
<dbReference type="InterPro" id="IPR033136">
    <property type="entry name" value="DNA_ligase_CS"/>
</dbReference>
<evidence type="ECO:0000256" key="7">
    <source>
        <dbReference type="ARBA" id="ARBA00022763"/>
    </source>
</evidence>
<accession>A0A3B1D2F0</accession>
<dbReference type="GO" id="GO:0006260">
    <property type="term" value="P:DNA replication"/>
    <property type="evidence" value="ECO:0007669"/>
    <property type="project" value="UniProtKB-KW"/>
</dbReference>
<dbReference type="PROSITE" id="PS01055">
    <property type="entry name" value="DNA_LIGASE_N1"/>
    <property type="match status" value="1"/>
</dbReference>
<dbReference type="EC" id="6.5.1.2" evidence="3"/>
<dbReference type="InterPro" id="IPR010994">
    <property type="entry name" value="RuvA_2-like"/>
</dbReference>
<evidence type="ECO:0000256" key="1">
    <source>
        <dbReference type="ARBA" id="ARBA00001946"/>
    </source>
</evidence>
<dbReference type="FunFam" id="1.10.150.20:FF:000006">
    <property type="entry name" value="DNA ligase"/>
    <property type="match status" value="1"/>
</dbReference>
<dbReference type="SUPFAM" id="SSF56091">
    <property type="entry name" value="DNA ligase/mRNA capping enzyme, catalytic domain"/>
    <property type="match status" value="1"/>
</dbReference>
<dbReference type="PROSITE" id="PS50172">
    <property type="entry name" value="BRCT"/>
    <property type="match status" value="1"/>
</dbReference>
<comment type="catalytic activity">
    <reaction evidence="12">
        <text>NAD(+) + (deoxyribonucleotide)n-3'-hydroxyl + 5'-phospho-(deoxyribonucleotide)m = (deoxyribonucleotide)n+m + AMP + beta-nicotinamide D-nucleotide.</text>
        <dbReference type="EC" id="6.5.1.2"/>
    </reaction>
</comment>
<comment type="function">
    <text evidence="2">DNA ligase that catalyzes the formation of phosphodiester linkages between 5'-phosphoryl and 3'-hydroxyl groups in double-stranded DNA using NAD as a coenzyme and as the energy source for the reaction. It is essential for DNA replication and repair of damaged DNA.</text>
</comment>
<evidence type="ECO:0000259" key="13">
    <source>
        <dbReference type="PROSITE" id="PS50172"/>
    </source>
</evidence>
<dbReference type="FunFam" id="3.30.470.30:FF:000001">
    <property type="entry name" value="DNA ligase"/>
    <property type="match status" value="1"/>
</dbReference>
<evidence type="ECO:0000256" key="12">
    <source>
        <dbReference type="ARBA" id="ARBA00034005"/>
    </source>
</evidence>
<dbReference type="InterPro" id="IPR036420">
    <property type="entry name" value="BRCT_dom_sf"/>
</dbReference>
<keyword evidence="5" id="KW-0235">DNA replication</keyword>
<name>A0A3B1D2F0_9ZZZZ</name>
<dbReference type="Pfam" id="PF03119">
    <property type="entry name" value="DNA_ligase_ZBD"/>
    <property type="match status" value="1"/>
</dbReference>
<dbReference type="Gene3D" id="3.30.470.30">
    <property type="entry name" value="DNA ligase/mRNA capping enzyme"/>
    <property type="match status" value="1"/>
</dbReference>
<evidence type="ECO:0000256" key="6">
    <source>
        <dbReference type="ARBA" id="ARBA00022723"/>
    </source>
</evidence>
<evidence type="ECO:0000256" key="10">
    <source>
        <dbReference type="ARBA" id="ARBA00023027"/>
    </source>
</evidence>
<dbReference type="GO" id="GO:0006281">
    <property type="term" value="P:DNA repair"/>
    <property type="evidence" value="ECO:0007669"/>
    <property type="project" value="UniProtKB-KW"/>
</dbReference>
<dbReference type="CDD" id="cd17748">
    <property type="entry name" value="BRCT_DNA_ligase_like"/>
    <property type="match status" value="1"/>
</dbReference>
<dbReference type="AlphaFoldDB" id="A0A3B1D2F0"/>
<dbReference type="SUPFAM" id="SSF47781">
    <property type="entry name" value="RuvA domain 2-like"/>
    <property type="match status" value="1"/>
</dbReference>
<dbReference type="GO" id="GO:0046872">
    <property type="term" value="F:metal ion binding"/>
    <property type="evidence" value="ECO:0007669"/>
    <property type="project" value="UniProtKB-KW"/>
</dbReference>
<keyword evidence="9" id="KW-0460">Magnesium</keyword>